<dbReference type="Proteomes" id="UP000501926">
    <property type="component" value="Chromosome"/>
</dbReference>
<protein>
    <submittedName>
        <fullName evidence="4">Protein YceI</fullName>
    </submittedName>
    <submittedName>
        <fullName evidence="3">YceI family protein</fullName>
    </submittedName>
</protein>
<dbReference type="EMBL" id="LT934425">
    <property type="protein sequence ID" value="SOH03526.1"/>
    <property type="molecule type" value="Genomic_DNA"/>
</dbReference>
<reference evidence="4" key="4">
    <citation type="submission" date="2017-10" db="EMBL/GenBank/DDBJ databases">
        <authorList>
            <person name="Banno H."/>
            <person name="Chua N.-H."/>
        </authorList>
    </citation>
    <scope>NUCLEOTIDE SEQUENCE [LARGE SCALE GENOMIC DNA]</scope>
    <source>
        <strain evidence="4">Kuenenia_mbr1_ru-nijmegen</strain>
    </source>
</reference>
<name>Q1Q1G0_KUEST</name>
<dbReference type="AlphaFoldDB" id="Q1Q1G0"/>
<dbReference type="Pfam" id="PF04264">
    <property type="entry name" value="YceI"/>
    <property type="match status" value="1"/>
</dbReference>
<evidence type="ECO:0000313" key="4">
    <source>
        <dbReference type="EMBL" id="SOH03526.1"/>
    </source>
</evidence>
<accession>Q1Q1G0</accession>
<dbReference type="PANTHER" id="PTHR34406:SF1">
    <property type="entry name" value="PROTEIN YCEI"/>
    <property type="match status" value="1"/>
</dbReference>
<dbReference type="SMART" id="SM00867">
    <property type="entry name" value="YceI"/>
    <property type="match status" value="1"/>
</dbReference>
<feature type="domain" description="Lipid/polyisoprenoid-binding YceI-like" evidence="1">
    <location>
        <begin position="7"/>
        <end position="186"/>
    </location>
</feature>
<evidence type="ECO:0000313" key="2">
    <source>
        <dbReference type="EMBL" id="CAJ73850.1"/>
    </source>
</evidence>
<dbReference type="OrthoDB" id="9811006at2"/>
<dbReference type="SUPFAM" id="SSF101874">
    <property type="entry name" value="YceI-like"/>
    <property type="match status" value="1"/>
</dbReference>
<dbReference type="InterPro" id="IPR036761">
    <property type="entry name" value="TTHA0802/YceI-like_sf"/>
</dbReference>
<evidence type="ECO:0000313" key="3">
    <source>
        <dbReference type="EMBL" id="QII10876.1"/>
    </source>
</evidence>
<reference evidence="2" key="1">
    <citation type="journal article" date="2006" name="Nature">
        <title>Deciphering the evolution and metabolism of an anammox bacterium from a community genome.</title>
        <authorList>
            <person name="Strous M."/>
            <person name="Pelletier E."/>
            <person name="Mangenot S."/>
            <person name="Rattei T."/>
            <person name="Lehner A."/>
            <person name="Taylor M.W."/>
            <person name="Horn M."/>
            <person name="Daims H."/>
            <person name="Bartol-Mavel D."/>
            <person name="Wincker P."/>
            <person name="Barbe V."/>
            <person name="Fonknechten N."/>
            <person name="Vallenet D."/>
            <person name="Segurens B."/>
            <person name="Schenowitz-Truong C."/>
            <person name="Medigue C."/>
            <person name="Collingro A."/>
            <person name="Snel B."/>
            <person name="Dutilh B.E."/>
            <person name="OpDenCamp H.J.M."/>
            <person name="vanDerDrift C."/>
            <person name="Cirpus I."/>
            <person name="vanDePas-Schoonen K.T."/>
            <person name="Harhangi H.R."/>
            <person name="vanNiftrik L."/>
            <person name="Schmid M."/>
            <person name="Keltjens J."/>
            <person name="vanDeVossenberg J."/>
            <person name="Kartal B."/>
            <person name="Meier H."/>
            <person name="Frishman D."/>
            <person name="Huynen M.A."/>
            <person name="Mewes H."/>
            <person name="Weissenbach J."/>
            <person name="Jetten M.S.M."/>
            <person name="Wagner M."/>
            <person name="LePaslier D."/>
        </authorList>
    </citation>
    <scope>NUCLEOTIDE SEQUENCE</scope>
</reference>
<dbReference type="InterPro" id="IPR007372">
    <property type="entry name" value="Lipid/polyisoprenoid-bd_YceI"/>
</dbReference>
<dbReference type="KEGG" id="kst:KSMBR1_1022"/>
<dbReference type="Gene3D" id="2.40.128.110">
    <property type="entry name" value="Lipid/polyisoprenoid-binding, YceI-like"/>
    <property type="match status" value="1"/>
</dbReference>
<gene>
    <name evidence="3" type="primary">yceI</name>
    <name evidence="3" type="ORF">KsCSTR_14970</name>
    <name evidence="4" type="ORF">KSMBR1_1022</name>
    <name evidence="2" type="ORF">kuste3094</name>
</gene>
<dbReference type="EMBL" id="CP049055">
    <property type="protein sequence ID" value="QII10876.1"/>
    <property type="molecule type" value="Genomic_DNA"/>
</dbReference>
<proteinExistence type="predicted"/>
<reference evidence="2" key="2">
    <citation type="submission" date="2006-01" db="EMBL/GenBank/DDBJ databases">
        <authorList>
            <person name="Genoscope"/>
        </authorList>
    </citation>
    <scope>NUCLEOTIDE SEQUENCE</scope>
</reference>
<dbReference type="RefSeq" id="WP_099324352.1">
    <property type="nucleotide sequence ID" value="NZ_CP049055.1"/>
</dbReference>
<sequence length="186" mass="20437">MAIKAGTYSFDENTGKIQVYTFKEGMLSTVAHDLLLDVTRFKVDLNIPSDDLSSATINVTIPANALKVVCAMKNGQQQNDTLKEKDKSEIEEATNNDVLHSEKYPTISFQSTGVGKNNVGYHTTGELTLHGVTNTIEFDCELTVESILKGSVDLMQKEYGIKPYKALLGALKVKNNITIAFSFPLK</sequence>
<keyword evidence="5" id="KW-1185">Reference proteome</keyword>
<dbReference type="EMBL" id="CT573071">
    <property type="protein sequence ID" value="CAJ73850.1"/>
    <property type="molecule type" value="Genomic_DNA"/>
</dbReference>
<dbReference type="Proteomes" id="UP000221734">
    <property type="component" value="Chromosome Kuenenia_stuttgartiensis_MBR1"/>
</dbReference>
<dbReference type="PANTHER" id="PTHR34406">
    <property type="entry name" value="PROTEIN YCEI"/>
    <property type="match status" value="1"/>
</dbReference>
<reference evidence="5" key="3">
    <citation type="submission" date="2017-10" db="EMBL/GenBank/DDBJ databases">
        <authorList>
            <person name="Frank J."/>
        </authorList>
    </citation>
    <scope>NUCLEOTIDE SEQUENCE [LARGE SCALE GENOMIC DNA]</scope>
</reference>
<reference evidence="3 6" key="5">
    <citation type="submission" date="2020-02" db="EMBL/GenBank/DDBJ databases">
        <title>Newly sequenced genome of strain CSTR1 showed variability in Candidatus Kuenenia stuttgartiensis genomes.</title>
        <authorList>
            <person name="Ding C."/>
            <person name="Adrian L."/>
        </authorList>
    </citation>
    <scope>NUCLEOTIDE SEQUENCE [LARGE SCALE GENOMIC DNA]</scope>
    <source>
        <strain evidence="3 6">CSTR1</strain>
    </source>
</reference>
<evidence type="ECO:0000313" key="5">
    <source>
        <dbReference type="Proteomes" id="UP000221734"/>
    </source>
</evidence>
<evidence type="ECO:0000313" key="6">
    <source>
        <dbReference type="Proteomes" id="UP000501926"/>
    </source>
</evidence>
<organism evidence="2">
    <name type="scientific">Kuenenia stuttgartiensis</name>
    <dbReference type="NCBI Taxonomy" id="174633"/>
    <lineage>
        <taxon>Bacteria</taxon>
        <taxon>Pseudomonadati</taxon>
        <taxon>Planctomycetota</taxon>
        <taxon>Candidatus Brocadiia</taxon>
        <taxon>Candidatus Brocadiales</taxon>
        <taxon>Candidatus Brocadiaceae</taxon>
        <taxon>Candidatus Kuenenia</taxon>
    </lineage>
</organism>
<evidence type="ECO:0000259" key="1">
    <source>
        <dbReference type="SMART" id="SM00867"/>
    </source>
</evidence>